<reference evidence="2 3" key="1">
    <citation type="journal article" date="2023" name="Virus Evol.">
        <title>Computational host range prediction-The good, the bad, and the ugly.</title>
        <authorList>
            <person name="Howell A.A."/>
            <person name="Versoza C.J."/>
            <person name="Pfeifer S.P."/>
        </authorList>
    </citation>
    <scope>NUCLEOTIDE SEQUENCE [LARGE SCALE GENOMIC DNA]</scope>
    <source>
        <strain evidence="2 3">1610/1b</strain>
    </source>
</reference>
<feature type="domain" description="DUF559" evidence="1">
    <location>
        <begin position="82"/>
        <end position="177"/>
    </location>
</feature>
<dbReference type="RefSeq" id="WP_066170997.1">
    <property type="nucleotide sequence ID" value="NZ_CP136137.1"/>
</dbReference>
<dbReference type="InterPro" id="IPR011335">
    <property type="entry name" value="Restrct_endonuc-II-like"/>
</dbReference>
<dbReference type="SUPFAM" id="SSF52980">
    <property type="entry name" value="Restriction endonuclease-like"/>
    <property type="match status" value="1"/>
</dbReference>
<sequence>MRRRSFPSEDLTEVRGIPTTALPLTILAAAGELDDGLAIMDRALQTRKVSLHELRAALDRNSGAIGMLHARRLLAAAEDLSESELERKFVRFLRRHRITGWQQQVYVGHRRIDFVWPAERIAVSLHGWAFHHVHDRWEGDQETTNMLVGLGWLPLIFTWKRLEFEPDGVRSELCAAIELRQ</sequence>
<keyword evidence="3" id="KW-1185">Reference proteome</keyword>
<dbReference type="InterPro" id="IPR007569">
    <property type="entry name" value="DUF559"/>
</dbReference>
<gene>
    <name evidence="2" type="ORF">RVF87_01910</name>
</gene>
<proteinExistence type="predicted"/>
<dbReference type="EMBL" id="CP136137">
    <property type="protein sequence ID" value="WYY07865.1"/>
    <property type="molecule type" value="Genomic_DNA"/>
</dbReference>
<evidence type="ECO:0000313" key="2">
    <source>
        <dbReference type="EMBL" id="WYY07865.1"/>
    </source>
</evidence>
<protein>
    <submittedName>
        <fullName evidence="2">DUF559 domain-containing protein</fullName>
    </submittedName>
</protein>
<dbReference type="Pfam" id="PF04480">
    <property type="entry name" value="DUF559"/>
    <property type="match status" value="1"/>
</dbReference>
<name>A0ABZ2U2E3_9ACTN</name>
<evidence type="ECO:0000259" key="1">
    <source>
        <dbReference type="Pfam" id="PF04480"/>
    </source>
</evidence>
<organism evidence="2 3">
    <name type="scientific">Gordonia hydrophobica</name>
    <dbReference type="NCBI Taxonomy" id="40516"/>
    <lineage>
        <taxon>Bacteria</taxon>
        <taxon>Bacillati</taxon>
        <taxon>Actinomycetota</taxon>
        <taxon>Actinomycetes</taxon>
        <taxon>Mycobacteriales</taxon>
        <taxon>Gordoniaceae</taxon>
        <taxon>Gordonia</taxon>
    </lineage>
</organism>
<accession>A0ABZ2U2E3</accession>
<dbReference type="Proteomes" id="UP001479933">
    <property type="component" value="Chromosome"/>
</dbReference>
<evidence type="ECO:0000313" key="3">
    <source>
        <dbReference type="Proteomes" id="UP001479933"/>
    </source>
</evidence>
<dbReference type="Gene3D" id="3.40.960.10">
    <property type="entry name" value="VSR Endonuclease"/>
    <property type="match status" value="1"/>
</dbReference>